<dbReference type="Proteomes" id="UP001144205">
    <property type="component" value="Unassembled WGS sequence"/>
</dbReference>
<dbReference type="InterPro" id="IPR010921">
    <property type="entry name" value="Trp_repressor/repl_initiator"/>
</dbReference>
<dbReference type="EMBL" id="BROH01000003">
    <property type="protein sequence ID" value="GKY87622.1"/>
    <property type="molecule type" value="Genomic_DNA"/>
</dbReference>
<dbReference type="InterPro" id="IPR009534">
    <property type="entry name" value="DUF1153"/>
</dbReference>
<protein>
    <recommendedName>
        <fullName evidence="3">DUF1153 domain-containing protein</fullName>
    </recommendedName>
</protein>
<evidence type="ECO:0008006" key="3">
    <source>
        <dbReference type="Google" id="ProtNLM"/>
    </source>
</evidence>
<dbReference type="Pfam" id="PF06627">
    <property type="entry name" value="DUF1153"/>
    <property type="match status" value="1"/>
</dbReference>
<proteinExistence type="predicted"/>
<evidence type="ECO:0000313" key="2">
    <source>
        <dbReference type="Proteomes" id="UP001144205"/>
    </source>
</evidence>
<evidence type="ECO:0000313" key="1">
    <source>
        <dbReference type="EMBL" id="GKY87622.1"/>
    </source>
</evidence>
<keyword evidence="2" id="KW-1185">Reference proteome</keyword>
<sequence>MASRKAAVVRGVAAGLIGEAEALKTYGLSEEEFAGWRAAVAQHGEAALKATAVQRYRQP</sequence>
<accession>A0ABQ5LU36</accession>
<dbReference type="InterPro" id="IPR036388">
    <property type="entry name" value="WH-like_DNA-bd_sf"/>
</dbReference>
<comment type="caution">
    <text evidence="1">The sequence shown here is derived from an EMBL/GenBank/DDBJ whole genome shotgun (WGS) entry which is preliminary data.</text>
</comment>
<reference evidence="1" key="1">
    <citation type="journal article" date="2023" name="Int. J. Syst. Evol. Microbiol.">
        <title>Sinisalibacter aestuarii sp. nov., isolated from estuarine sediment of the Arakawa River.</title>
        <authorList>
            <person name="Arafat S.T."/>
            <person name="Hirano S."/>
            <person name="Sato A."/>
            <person name="Takeuchi K."/>
            <person name="Yasuda T."/>
            <person name="Terahara T."/>
            <person name="Hamada M."/>
            <person name="Kobayashi T."/>
        </authorList>
    </citation>
    <scope>NUCLEOTIDE SEQUENCE</scope>
    <source>
        <strain evidence="1">B-399</strain>
    </source>
</reference>
<dbReference type="SUPFAM" id="SSF48295">
    <property type="entry name" value="TrpR-like"/>
    <property type="match status" value="1"/>
</dbReference>
<name>A0ABQ5LU36_9RHOB</name>
<organism evidence="1 2">
    <name type="scientific">Sinisalibacter aestuarii</name>
    <dbReference type="NCBI Taxonomy" id="2949426"/>
    <lineage>
        <taxon>Bacteria</taxon>
        <taxon>Pseudomonadati</taxon>
        <taxon>Pseudomonadota</taxon>
        <taxon>Alphaproteobacteria</taxon>
        <taxon>Rhodobacterales</taxon>
        <taxon>Roseobacteraceae</taxon>
        <taxon>Sinisalibacter</taxon>
    </lineage>
</organism>
<dbReference type="Gene3D" id="1.10.10.10">
    <property type="entry name" value="Winged helix-like DNA-binding domain superfamily/Winged helix DNA-binding domain"/>
    <property type="match status" value="1"/>
</dbReference>
<gene>
    <name evidence="1" type="ORF">STA1M1_14910</name>
</gene>